<proteinExistence type="predicted"/>
<dbReference type="EMBL" id="CM042032">
    <property type="protein sequence ID" value="KAI3776172.1"/>
    <property type="molecule type" value="Genomic_DNA"/>
</dbReference>
<evidence type="ECO:0000313" key="2">
    <source>
        <dbReference type="Proteomes" id="UP001056120"/>
    </source>
</evidence>
<keyword evidence="2" id="KW-1185">Reference proteome</keyword>
<reference evidence="1 2" key="2">
    <citation type="journal article" date="2022" name="Mol. Ecol. Resour.">
        <title>The genomes of chicory, endive, great burdock and yacon provide insights into Asteraceae paleo-polyploidization history and plant inulin production.</title>
        <authorList>
            <person name="Fan W."/>
            <person name="Wang S."/>
            <person name="Wang H."/>
            <person name="Wang A."/>
            <person name="Jiang F."/>
            <person name="Liu H."/>
            <person name="Zhao H."/>
            <person name="Xu D."/>
            <person name="Zhang Y."/>
        </authorList>
    </citation>
    <scope>NUCLEOTIDE SEQUENCE [LARGE SCALE GENOMIC DNA]</scope>
    <source>
        <strain evidence="2">cv. Yunnan</strain>
        <tissue evidence="1">Leaves</tissue>
    </source>
</reference>
<accession>A0ACB9G029</accession>
<name>A0ACB9G029_9ASTR</name>
<comment type="caution">
    <text evidence="1">The sequence shown here is derived from an EMBL/GenBank/DDBJ whole genome shotgun (WGS) entry which is preliminary data.</text>
</comment>
<reference evidence="2" key="1">
    <citation type="journal article" date="2022" name="Mol. Ecol. Resour.">
        <title>The genomes of chicory, endive, great burdock and yacon provide insights into Asteraceae palaeo-polyploidization history and plant inulin production.</title>
        <authorList>
            <person name="Fan W."/>
            <person name="Wang S."/>
            <person name="Wang H."/>
            <person name="Wang A."/>
            <person name="Jiang F."/>
            <person name="Liu H."/>
            <person name="Zhao H."/>
            <person name="Xu D."/>
            <person name="Zhang Y."/>
        </authorList>
    </citation>
    <scope>NUCLEOTIDE SEQUENCE [LARGE SCALE GENOMIC DNA]</scope>
    <source>
        <strain evidence="2">cv. Yunnan</strain>
    </source>
</reference>
<dbReference type="Proteomes" id="UP001056120">
    <property type="component" value="Linkage Group LG15"/>
</dbReference>
<sequence length="216" mass="24077">MAVANRYSVRDFRLLSRLGGAGYSVLARLDHRRPRRYSRLMVMGLKLLSPSYPLDFWLGKGRPLSPEAHGRLCLNYLKWYHLTAISPWVTLEELLGGLAVSHSWRMVAVDEDLVRFSLEVVYRSALLKCINQAVSPKILSLSEAIVNWGTIEPMVSTSLLGKGFPGDSFGSCALEVDMSGCLSAHRSDMRERPCLSAFEGFLLACLLSKLFDPALL</sequence>
<protein>
    <submittedName>
        <fullName evidence="1">Uncharacterized protein</fullName>
    </submittedName>
</protein>
<gene>
    <name evidence="1" type="ORF">L1987_45943</name>
</gene>
<organism evidence="1 2">
    <name type="scientific">Smallanthus sonchifolius</name>
    <dbReference type="NCBI Taxonomy" id="185202"/>
    <lineage>
        <taxon>Eukaryota</taxon>
        <taxon>Viridiplantae</taxon>
        <taxon>Streptophyta</taxon>
        <taxon>Embryophyta</taxon>
        <taxon>Tracheophyta</taxon>
        <taxon>Spermatophyta</taxon>
        <taxon>Magnoliopsida</taxon>
        <taxon>eudicotyledons</taxon>
        <taxon>Gunneridae</taxon>
        <taxon>Pentapetalae</taxon>
        <taxon>asterids</taxon>
        <taxon>campanulids</taxon>
        <taxon>Asterales</taxon>
        <taxon>Asteraceae</taxon>
        <taxon>Asteroideae</taxon>
        <taxon>Heliantheae alliance</taxon>
        <taxon>Millerieae</taxon>
        <taxon>Smallanthus</taxon>
    </lineage>
</organism>
<evidence type="ECO:0000313" key="1">
    <source>
        <dbReference type="EMBL" id="KAI3776172.1"/>
    </source>
</evidence>